<evidence type="ECO:0000256" key="1">
    <source>
        <dbReference type="ARBA" id="ARBA00022729"/>
    </source>
</evidence>
<feature type="domain" description="EGF-like" evidence="4">
    <location>
        <begin position="523"/>
        <end position="574"/>
    </location>
</feature>
<evidence type="ECO:0000313" key="5">
    <source>
        <dbReference type="EMBL" id="CAD8121703.1"/>
    </source>
</evidence>
<dbReference type="NCBIfam" id="TIGR02232">
    <property type="entry name" value="myxo_disulf_rpt"/>
    <property type="match status" value="8"/>
</dbReference>
<dbReference type="EMBL" id="CAJJDN010000134">
    <property type="protein sequence ID" value="CAD8121703.1"/>
    <property type="molecule type" value="Genomic_DNA"/>
</dbReference>
<dbReference type="InterPro" id="IPR000742">
    <property type="entry name" value="EGF"/>
</dbReference>
<feature type="domain" description="EGF-like" evidence="4">
    <location>
        <begin position="474"/>
        <end position="509"/>
    </location>
</feature>
<name>A0A8S1R2Z1_9CILI</name>
<feature type="domain" description="EGF-like" evidence="4">
    <location>
        <begin position="348"/>
        <end position="388"/>
    </location>
</feature>
<feature type="domain" description="EGF-like" evidence="4">
    <location>
        <begin position="40"/>
        <end position="69"/>
    </location>
</feature>
<keyword evidence="1" id="KW-0732">Signal</keyword>
<feature type="domain" description="EGF-like" evidence="4">
    <location>
        <begin position="720"/>
        <end position="755"/>
    </location>
</feature>
<dbReference type="PANTHER" id="PTHR38934">
    <property type="entry name" value="HYPHALLY REGULATED CELL WALL PROTEIN 1"/>
    <property type="match status" value="1"/>
</dbReference>
<dbReference type="InterPro" id="IPR006212">
    <property type="entry name" value="Furin_repeat"/>
</dbReference>
<gene>
    <name evidence="5" type="ORF">PSON_ATCC_30995.1.T1340005</name>
</gene>
<sequence length="1264" mass="143860">MRIEKVVQVATTSPLLTLQGQLQLDTESWGFNNVTIDVGLCQENCKLCSNFYKCQKCENGYLLYQNRCVVNCPIHSSECVDYEDIIPYSKYLAKGFYDMNMTIDQINTFYDTVTNPTTNFLTGQKFSFFRQKFVLGGLMVWNDAIYSKTWQILKPHYAISIRFNLTYGDEFSGNFYYKIDNQQSDAFVKPLTGGQNFIGREKEERTSHFYIYKDPHKSSQLSFEVQCTGGIGDIRQEFCAISEYFIIVHYCPPFCSNCESDKICNTWESGYSSSQCDANKYISFNSISQTYSCNSCTQIGCVTCNSLEECTQCDLVKNFQLSNGVCTCHPFYYLSGNQCLRCNQYCGNCNGSNNNCISCITEHFRYLSKNNCICQIGYYDDGINFICLPICGDLLIVEGEDCDDGNFNPFDGCHNCKYQCEETCLICIEGQCLMCIDGYDIVQNKCVLVCGDNLILYPEQCEDDNLIPYDGCFNCQFSCSQHCIDCQNGKCIQCDNQNGWYLFDDNTCQTICGDGIKVLYNEQCDDGNDNPFDYCDNCIFSDIAKKNNCEIFIQNRCMRCENGYQLEKRTNNCIKKCKENEIVIIKEICGDNNNMKYDGCYKCELSCQESCTNCKSQGCLECNVKGWKHNISKMKCETICGDGITILEYEECDDQINKNCQNCKFKCQESCDICLKGDCLKCKKGWYLNNYNQICYPQIGDLLVVGYEQCDDMNGIMNDGCYESQYQCQIVCISCYFGLCKKCQDGYIIINNKCIEISGDGIIVGQEECEDQNLIGLDGCFQQKYDCPLYCKICVKGQCLVCNQELGYQQFDIYKNICVSICGDNIKQIDEDCDDGNNIQFDGCFNCQFECDLYCIDCIQGICQQCMDGYYLNRKHNNCESICGDGIVVGNEQCDDGNKIIDDGCSDCKFQCHKYCIACVHGICVECRGIGWEINQINGQCQPLCGDGYIIDYEQCDDGNDIREDGCFECYFECQKECAKCIEGECMECGILGWDLEQGRCIPHCGDKLVVGDEECDDGNLIAFDGCYYCKYHCQDQCTDCKKGICYECKIEGWNILNHICYPVCGDGYVVQGYEQCDDGNQLQYDGCYLCAYQCEFKCTNCQMGICYECNQFGWIIDNYNKCIPICGDGIIIGNEQCDDMNNEYNDGCFQCQNVCDQYCTNCFNGICYSCQPGRFVYANVCVSFCGDGYYVPQNENCDDGNDLNNDGCNQNCQIEENFNCINTIGASSKCFYSKKPNIQINILTTNLQDYQEVEITFDQKEIY</sequence>
<proteinExistence type="predicted"/>
<dbReference type="Pfam" id="PF13948">
    <property type="entry name" value="DUF4215"/>
    <property type="match status" value="14"/>
</dbReference>
<keyword evidence="2" id="KW-0677">Repeat</keyword>
<dbReference type="Proteomes" id="UP000692954">
    <property type="component" value="Unassembled WGS sequence"/>
</dbReference>
<dbReference type="SMART" id="SM00181">
    <property type="entry name" value="EGF"/>
    <property type="match status" value="8"/>
</dbReference>
<evidence type="ECO:0000259" key="4">
    <source>
        <dbReference type="SMART" id="SM00181"/>
    </source>
</evidence>
<evidence type="ECO:0000256" key="2">
    <source>
        <dbReference type="ARBA" id="ARBA00022737"/>
    </source>
</evidence>
<evidence type="ECO:0000256" key="3">
    <source>
        <dbReference type="ARBA" id="ARBA00023157"/>
    </source>
</evidence>
<organism evidence="5 6">
    <name type="scientific">Paramecium sonneborni</name>
    <dbReference type="NCBI Taxonomy" id="65129"/>
    <lineage>
        <taxon>Eukaryota</taxon>
        <taxon>Sar</taxon>
        <taxon>Alveolata</taxon>
        <taxon>Ciliophora</taxon>
        <taxon>Intramacronucleata</taxon>
        <taxon>Oligohymenophorea</taxon>
        <taxon>Peniculida</taxon>
        <taxon>Parameciidae</taxon>
        <taxon>Paramecium</taxon>
    </lineage>
</organism>
<feature type="domain" description="EGF-like" evidence="4">
    <location>
        <begin position="850"/>
        <end position="880"/>
    </location>
</feature>
<dbReference type="OrthoDB" id="291007at2759"/>
<keyword evidence="3" id="KW-1015">Disulfide bond</keyword>
<dbReference type="PANTHER" id="PTHR38934:SF6">
    <property type="entry name" value="CHROMOSOME UNDETERMINED SCAFFOLD_176, WHOLE GENOME SHOTGUN SEQUENCE"/>
    <property type="match status" value="1"/>
</dbReference>
<keyword evidence="6" id="KW-1185">Reference proteome</keyword>
<reference evidence="5" key="1">
    <citation type="submission" date="2021-01" db="EMBL/GenBank/DDBJ databases">
        <authorList>
            <consortium name="Genoscope - CEA"/>
            <person name="William W."/>
        </authorList>
    </citation>
    <scope>NUCLEOTIDE SEQUENCE</scope>
</reference>
<feature type="domain" description="EGF-like" evidence="4">
    <location>
        <begin position="907"/>
        <end position="942"/>
    </location>
</feature>
<dbReference type="InterPro" id="IPR011936">
    <property type="entry name" value="Myxo_disulph_rpt"/>
</dbReference>
<evidence type="ECO:0000313" key="6">
    <source>
        <dbReference type="Proteomes" id="UP000692954"/>
    </source>
</evidence>
<accession>A0A8S1R2Z1</accession>
<protein>
    <recommendedName>
        <fullName evidence="4">EGF-like domain-containing protein</fullName>
    </recommendedName>
</protein>
<dbReference type="AlphaFoldDB" id="A0A8S1R2Z1"/>
<feature type="domain" description="EGF-like" evidence="4">
    <location>
        <begin position="415"/>
        <end position="447"/>
    </location>
</feature>
<comment type="caution">
    <text evidence="5">The sequence shown here is derived from an EMBL/GenBank/DDBJ whole genome shotgun (WGS) entry which is preliminary data.</text>
</comment>
<dbReference type="SMART" id="SM00261">
    <property type="entry name" value="FU"/>
    <property type="match status" value="10"/>
</dbReference>